<evidence type="ECO:0000259" key="2">
    <source>
        <dbReference type="Pfam" id="PF09409"/>
    </source>
</evidence>
<sequence length="183" mass="20574">MGYAGYAPGHRVAEQKTPLERALDSVRNHETLDVVEKLTRNVCRDPNDEKYRRIRSSSATIKRLVFDDENALSVMLALGWRFEEGEREMTLSRDARTTMADVRAIDAARTSLRRRLEEEMHARIRERARAKDPAVQALREQMEADRGERSAREPVTEGSRAVERTSGRVVTASDVGASGSSGC</sequence>
<dbReference type="OrthoDB" id="336240at2759"/>
<dbReference type="Gene3D" id="1.20.58.2190">
    <property type="match status" value="1"/>
</dbReference>
<dbReference type="STRING" id="70448.Q00TH3"/>
<gene>
    <name evidence="3" type="ORF">OT_ostta17g01060</name>
</gene>
<dbReference type="EMBL" id="CAID01000017">
    <property type="protein sequence ID" value="CAL57843.1"/>
    <property type="molecule type" value="Genomic_DNA"/>
</dbReference>
<reference evidence="3 4" key="2">
    <citation type="journal article" date="2014" name="BMC Genomics">
        <title>An improved genome of the model marine alga Ostreococcus tauri unfolds by assessing Illumina de novo assemblies.</title>
        <authorList>
            <person name="Blanc-Mathieu R."/>
            <person name="Verhelst B."/>
            <person name="Derelle E."/>
            <person name="Rombauts S."/>
            <person name="Bouget F.Y."/>
            <person name="Carre I."/>
            <person name="Chateau A."/>
            <person name="Eyre-Walker A."/>
            <person name="Grimsley N."/>
            <person name="Moreau H."/>
            <person name="Piegu B."/>
            <person name="Rivals E."/>
            <person name="Schackwitz W."/>
            <person name="Van de Peer Y."/>
            <person name="Piganeau G."/>
        </authorList>
    </citation>
    <scope>NUCLEOTIDE SEQUENCE [LARGE SCALE GENOMIC DNA]</scope>
    <source>
        <strain evidence="4">OTTH 0595 / CCAP 157/2 / RCC745</strain>
    </source>
</reference>
<evidence type="ECO:0000313" key="3">
    <source>
        <dbReference type="EMBL" id="CAL57843.1"/>
    </source>
</evidence>
<dbReference type="InParanoid" id="Q00TH3"/>
<dbReference type="AlphaFoldDB" id="Q00TH3"/>
<dbReference type="Pfam" id="PF09409">
    <property type="entry name" value="PUB"/>
    <property type="match status" value="1"/>
</dbReference>
<evidence type="ECO:0000313" key="4">
    <source>
        <dbReference type="Proteomes" id="UP000009170"/>
    </source>
</evidence>
<feature type="region of interest" description="Disordered" evidence="1">
    <location>
        <begin position="140"/>
        <end position="183"/>
    </location>
</feature>
<dbReference type="PANTHER" id="PTHR47694:SF1">
    <property type="entry name" value="PLANT UBX DOMAIN-CONTAINING PROTEIN 2"/>
    <property type="match status" value="1"/>
</dbReference>
<dbReference type="Proteomes" id="UP000009170">
    <property type="component" value="Unassembled WGS sequence"/>
</dbReference>
<feature type="compositionally biased region" description="Basic and acidic residues" evidence="1">
    <location>
        <begin position="140"/>
        <end position="166"/>
    </location>
</feature>
<dbReference type="InterPro" id="IPR018997">
    <property type="entry name" value="PUB_domain"/>
</dbReference>
<dbReference type="KEGG" id="ota:OT_ostta17g01060"/>
<dbReference type="PANTHER" id="PTHR47694">
    <property type="entry name" value="PLANT UBX DOMAIN-CONTAINING PROTEIN 2"/>
    <property type="match status" value="1"/>
</dbReference>
<protein>
    <submittedName>
        <fullName evidence="3">PUB domain</fullName>
    </submittedName>
</protein>
<dbReference type="OMA" id="RNKANAC"/>
<dbReference type="GeneID" id="9831296"/>
<name>Q00TH3_OSTTA</name>
<organism evidence="3 4">
    <name type="scientific">Ostreococcus tauri</name>
    <name type="common">Marine green alga</name>
    <dbReference type="NCBI Taxonomy" id="70448"/>
    <lineage>
        <taxon>Eukaryota</taxon>
        <taxon>Viridiplantae</taxon>
        <taxon>Chlorophyta</taxon>
        <taxon>Mamiellophyceae</taxon>
        <taxon>Mamiellales</taxon>
        <taxon>Bathycoccaceae</taxon>
        <taxon>Ostreococcus</taxon>
    </lineage>
</organism>
<feature type="domain" description="PUB" evidence="2">
    <location>
        <begin position="29"/>
        <end position="91"/>
    </location>
</feature>
<dbReference type="RefSeq" id="XP_003083876.1">
    <property type="nucleotide sequence ID" value="XM_003083828.1"/>
</dbReference>
<keyword evidence="4" id="KW-1185">Reference proteome</keyword>
<reference evidence="4" key="1">
    <citation type="journal article" date="2006" name="Proc. Natl. Acad. Sci. U.S.A.">
        <title>Genome analysis of the smallest free-living eukaryote Ostreococcus tauri unveils many unique features.</title>
        <authorList>
            <person name="Derelle E."/>
            <person name="Ferraz C."/>
            <person name="Rombauts S."/>
            <person name="Rouze P."/>
            <person name="Worden A.Z."/>
            <person name="Robbens S."/>
            <person name="Partensky F."/>
            <person name="Degroeve S."/>
            <person name="Echeynie S."/>
            <person name="Cooke R."/>
            <person name="Saeys Y."/>
            <person name="Wuyts J."/>
            <person name="Jabbari K."/>
            <person name="Bowler C."/>
            <person name="Panaud O."/>
            <person name="Piegu B."/>
            <person name="Ball S.G."/>
            <person name="Ral J.-P."/>
            <person name="Bouget F.-Y."/>
            <person name="Piganeau G."/>
            <person name="De Baets B."/>
            <person name="Picard A."/>
            <person name="Delseny M."/>
            <person name="Demaille J."/>
            <person name="Van de Peer Y."/>
            <person name="Moreau H."/>
        </authorList>
    </citation>
    <scope>NUCLEOTIDE SEQUENCE [LARGE SCALE GENOMIC DNA]</scope>
    <source>
        <strain evidence="4">OTTH 0595 / CCAP 157/2 / RCC745</strain>
    </source>
</reference>
<evidence type="ECO:0000256" key="1">
    <source>
        <dbReference type="SAM" id="MobiDB-lite"/>
    </source>
</evidence>
<proteinExistence type="predicted"/>
<dbReference type="GO" id="GO:0050832">
    <property type="term" value="P:defense response to fungus"/>
    <property type="evidence" value="ECO:0007669"/>
    <property type="project" value="TreeGrafter"/>
</dbReference>
<dbReference type="CDD" id="cd09212">
    <property type="entry name" value="PUB"/>
    <property type="match status" value="1"/>
</dbReference>
<dbReference type="SUPFAM" id="SSF143503">
    <property type="entry name" value="PUG domain-like"/>
    <property type="match status" value="1"/>
</dbReference>
<accession>Q00TH3</accession>
<comment type="caution">
    <text evidence="3">The sequence shown here is derived from an EMBL/GenBank/DDBJ whole genome shotgun (WGS) entry which is preliminary data.</text>
</comment>
<dbReference type="InterPro" id="IPR036339">
    <property type="entry name" value="PUB-like_dom_sf"/>
</dbReference>